<dbReference type="Pfam" id="PF12831">
    <property type="entry name" value="FAD_oxidored"/>
    <property type="match status" value="1"/>
</dbReference>
<evidence type="ECO:0000256" key="6">
    <source>
        <dbReference type="SAM" id="SignalP"/>
    </source>
</evidence>
<feature type="domain" description="Golvesin/Xly CBD-like" evidence="7">
    <location>
        <begin position="527"/>
        <end position="655"/>
    </location>
</feature>
<feature type="signal peptide" evidence="6">
    <location>
        <begin position="1"/>
        <end position="19"/>
    </location>
</feature>
<reference evidence="8" key="1">
    <citation type="submission" date="2022-10" db="EMBL/GenBank/DDBJ databases">
        <title>Chitinophaga sp. nov., isolated from soil.</title>
        <authorList>
            <person name="Jeon C.O."/>
        </authorList>
    </citation>
    <scope>NUCLEOTIDE SEQUENCE</scope>
    <source>
        <strain evidence="8">R8</strain>
    </source>
</reference>
<dbReference type="InterPro" id="IPR036188">
    <property type="entry name" value="FAD/NAD-bd_sf"/>
</dbReference>
<keyword evidence="2" id="KW-0479">Metal-binding</keyword>
<dbReference type="InterPro" id="IPR033803">
    <property type="entry name" value="CBD-like_Golvesin-Xly"/>
</dbReference>
<dbReference type="PANTHER" id="PTHR43498:SF1">
    <property type="entry name" value="COB--COM HETERODISULFIDE REDUCTASE IRON-SULFUR SUBUNIT A"/>
    <property type="match status" value="1"/>
</dbReference>
<dbReference type="EMBL" id="CP107006">
    <property type="protein sequence ID" value="UYQ92493.1"/>
    <property type="molecule type" value="Genomic_DNA"/>
</dbReference>
<keyword evidence="6" id="KW-0732">Signal</keyword>
<evidence type="ECO:0000313" key="8">
    <source>
        <dbReference type="EMBL" id="UYQ92493.1"/>
    </source>
</evidence>
<keyword evidence="9" id="KW-1185">Reference proteome</keyword>
<dbReference type="Pfam" id="PF25275">
    <property type="entry name" value="Golvesin_C"/>
    <property type="match status" value="1"/>
</dbReference>
<dbReference type="Gene3D" id="2.60.120.260">
    <property type="entry name" value="Galactose-binding domain-like"/>
    <property type="match status" value="1"/>
</dbReference>
<evidence type="ECO:0000256" key="3">
    <source>
        <dbReference type="ARBA" id="ARBA00023002"/>
    </source>
</evidence>
<dbReference type="SUPFAM" id="SSF51905">
    <property type="entry name" value="FAD/NAD(P)-binding domain"/>
    <property type="match status" value="1"/>
</dbReference>
<evidence type="ECO:0000259" key="7">
    <source>
        <dbReference type="Pfam" id="PF25275"/>
    </source>
</evidence>
<evidence type="ECO:0000256" key="5">
    <source>
        <dbReference type="ARBA" id="ARBA00023014"/>
    </source>
</evidence>
<evidence type="ECO:0000313" key="9">
    <source>
        <dbReference type="Proteomes" id="UP001162741"/>
    </source>
</evidence>
<dbReference type="Proteomes" id="UP001162741">
    <property type="component" value="Chromosome"/>
</dbReference>
<dbReference type="InterPro" id="IPR039650">
    <property type="entry name" value="HdrA-like"/>
</dbReference>
<evidence type="ECO:0000256" key="4">
    <source>
        <dbReference type="ARBA" id="ARBA00023004"/>
    </source>
</evidence>
<evidence type="ECO:0000256" key="1">
    <source>
        <dbReference type="ARBA" id="ARBA00022485"/>
    </source>
</evidence>
<sequence>MRRFVAAFLCLGITAQANAQDHKADIIVYGGSSAGVIAAYTAKMQGKSVLLIEPGKHLGGLSSGGLGYTDIGNKYAVRGLGLDFYRRLGKVYGKLEQWIFEPHTAEAVFNDYIKRGKVPVWYGHRILKADKVNGTIKSITVEDASGANKVIAGKVFIDCTYEGDLMARAGVSYTVGREANSEYGETFNGVQLMDGHQIPDHVDPYKVLGDSTSGLLWGISPEPLAATGSGDKKVQAYNYRICLTTDPANRIPITQPANYDASRYDLLARLIVAQPKRRNINDYFIISGMPNKKTDINNRNGFSTDMIGMNYDYPEADYAKRAEIIKAHEDYTKGLLYFFTSDERVPESMRKDMSRFGYPKDEYTDNGGWSPQLYIREARRMRGAYVMKQDNCVGKEPVTDGVGMAAYTMDSHNTQRIVITKNGKKMVKNEGNVEEGGFPPYPISYRSLVPQQQECSNLLVPVCLSATHIAYGSIRMEPVFMCLAQASTLAACQSIDRKIPVQQVDAAAIRRSIEQNPLSDGSRADIFIDNKDNVKVSGDWTSAHPYGAYGPDILLNTTGKGSVKFIPNVPKAGDYKVFIYYPKMDKSASMTNYIVNGKAGLKKGAIDRSAVRVEGQTSGEWVEVGAFAFAKGQSNYIEITADGADGGVAADAVLMVPK</sequence>
<protein>
    <submittedName>
        <fullName evidence="8">FAD-dependent oxidoreductase</fullName>
    </submittedName>
</protein>
<keyword evidence="5" id="KW-0411">Iron-sulfur</keyword>
<keyword evidence="3" id="KW-0560">Oxidoreductase</keyword>
<keyword evidence="1" id="KW-0004">4Fe-4S</keyword>
<organism evidence="8 9">
    <name type="scientific">Chitinophaga horti</name>
    <dbReference type="NCBI Taxonomy" id="2920382"/>
    <lineage>
        <taxon>Bacteria</taxon>
        <taxon>Pseudomonadati</taxon>
        <taxon>Bacteroidota</taxon>
        <taxon>Chitinophagia</taxon>
        <taxon>Chitinophagales</taxon>
        <taxon>Chitinophagaceae</taxon>
        <taxon>Chitinophaga</taxon>
    </lineage>
</organism>
<proteinExistence type="predicted"/>
<feature type="chain" id="PRO_5045779445" evidence="6">
    <location>
        <begin position="20"/>
        <end position="658"/>
    </location>
</feature>
<name>A0ABY6IYL2_9BACT</name>
<gene>
    <name evidence="8" type="ORF">MKQ68_20630</name>
</gene>
<accession>A0ABY6IYL2</accession>
<dbReference type="Gene3D" id="3.50.50.60">
    <property type="entry name" value="FAD/NAD(P)-binding domain"/>
    <property type="match status" value="1"/>
</dbReference>
<dbReference type="PANTHER" id="PTHR43498">
    <property type="entry name" value="FERREDOXIN:COB-COM HETERODISULFIDE REDUCTASE SUBUNIT A"/>
    <property type="match status" value="1"/>
</dbReference>
<dbReference type="RefSeq" id="WP_264280746.1">
    <property type="nucleotide sequence ID" value="NZ_CP107006.1"/>
</dbReference>
<keyword evidence="4" id="KW-0408">Iron</keyword>
<evidence type="ECO:0000256" key="2">
    <source>
        <dbReference type="ARBA" id="ARBA00022723"/>
    </source>
</evidence>